<dbReference type="GO" id="GO:0005737">
    <property type="term" value="C:cytoplasm"/>
    <property type="evidence" value="ECO:0007669"/>
    <property type="project" value="UniProtKB-SubCell"/>
</dbReference>
<sequence length="433" mass="51365">MRDKISESTQKIFHAVWERIAPFHEMIQSRPAVLSYSGGKDSSILLHFYFWLWIEKKIPAPCIYHLDHSIRFNLDQEKKIFEYADSTFPFSKIFKKKNIPALSRRLGKTLEETGRAFRYKDLKKISDQYEGYIVTGHHSSDYLETILLNLIRGGGWNSLRTLGWYEKNRFRPLFAFSQDEIETILQSEFWKIFEDESNNSDEYLRNRIRSYIIPLLLREGANPDRIYKNFHRIEKPVSKIFSKKNSDHKIPSFLKIDIWVLNDLSQRERKFFIDRYLRSLNLYPTTRNFFRDLTDLLQKENSFSLENKETWFWKSTSSDLYLIPKNSPCLREFRFEPKEMVLKWNGNQKKIPPDLIPDLCPAGAKIRKNGMSIEISEILRQKEIPVPVRKMLPILRGERKVDVICLSLWDPKIGDIVADREVEILPDFQEPGV</sequence>
<dbReference type="GO" id="GO:0005524">
    <property type="term" value="F:ATP binding"/>
    <property type="evidence" value="ECO:0007669"/>
    <property type="project" value="UniProtKB-UniRule"/>
</dbReference>
<dbReference type="SUPFAM" id="SSF52402">
    <property type="entry name" value="Adenine nucleotide alpha hydrolases-like"/>
    <property type="match status" value="1"/>
</dbReference>
<keyword evidence="2 6" id="KW-0819">tRNA processing</keyword>
<dbReference type="PANTHER" id="PTHR43033">
    <property type="entry name" value="TRNA(ILE)-LYSIDINE SYNTHASE-RELATED"/>
    <property type="match status" value="1"/>
</dbReference>
<comment type="catalytic activity">
    <reaction evidence="5 6">
        <text>cytidine(34) in tRNA(Ile2) + L-lysine + ATP = lysidine(34) in tRNA(Ile2) + AMP + diphosphate + H(+)</text>
        <dbReference type="Rhea" id="RHEA:43744"/>
        <dbReference type="Rhea" id="RHEA-COMP:10625"/>
        <dbReference type="Rhea" id="RHEA-COMP:10670"/>
        <dbReference type="ChEBI" id="CHEBI:15378"/>
        <dbReference type="ChEBI" id="CHEBI:30616"/>
        <dbReference type="ChEBI" id="CHEBI:32551"/>
        <dbReference type="ChEBI" id="CHEBI:33019"/>
        <dbReference type="ChEBI" id="CHEBI:82748"/>
        <dbReference type="ChEBI" id="CHEBI:83665"/>
        <dbReference type="ChEBI" id="CHEBI:456215"/>
        <dbReference type="EC" id="6.3.4.19"/>
    </reaction>
</comment>
<feature type="binding site" evidence="6">
    <location>
        <begin position="37"/>
        <end position="42"/>
    </location>
    <ligand>
        <name>ATP</name>
        <dbReference type="ChEBI" id="CHEBI:30616"/>
    </ligand>
</feature>
<comment type="function">
    <text evidence="6">Ligates lysine onto the cytidine present at position 34 of the AUA codon-specific tRNA(Ile) that contains the anticodon CAU, in an ATP-dependent manner. Cytidine is converted to lysidine, thus changing the amino acid specificity of the tRNA from methionine to isoleucine.</text>
</comment>
<evidence type="ECO:0000313" key="9">
    <source>
        <dbReference type="Proteomes" id="UP000001340"/>
    </source>
</evidence>
<dbReference type="RefSeq" id="WP_001205038.1">
    <property type="nucleotide sequence ID" value="NZ_AHNR02000045.1"/>
</dbReference>
<dbReference type="EMBL" id="AHNR02000045">
    <property type="protein sequence ID" value="EKR54443.1"/>
    <property type="molecule type" value="Genomic_DNA"/>
</dbReference>
<evidence type="ECO:0000313" key="8">
    <source>
        <dbReference type="EMBL" id="EKR54443.1"/>
    </source>
</evidence>
<dbReference type="CDD" id="cd01992">
    <property type="entry name" value="TilS_N"/>
    <property type="match status" value="1"/>
</dbReference>
<dbReference type="InterPro" id="IPR011063">
    <property type="entry name" value="TilS/TtcA_N"/>
</dbReference>
<dbReference type="Proteomes" id="UP000001340">
    <property type="component" value="Unassembled WGS sequence"/>
</dbReference>
<gene>
    <name evidence="6 8" type="primary">tilS</name>
    <name evidence="8" type="ORF">LEP1GSC105_2958</name>
</gene>
<dbReference type="PANTHER" id="PTHR43033:SF1">
    <property type="entry name" value="TRNA(ILE)-LYSIDINE SYNTHASE-RELATED"/>
    <property type="match status" value="1"/>
</dbReference>
<keyword evidence="4 6" id="KW-0067">ATP-binding</keyword>
<organism evidence="8 9">
    <name type="scientific">Leptospira interrogans str. UI 12758</name>
    <dbReference type="NCBI Taxonomy" id="1049938"/>
    <lineage>
        <taxon>Bacteria</taxon>
        <taxon>Pseudomonadati</taxon>
        <taxon>Spirochaetota</taxon>
        <taxon>Spirochaetia</taxon>
        <taxon>Leptospirales</taxon>
        <taxon>Leptospiraceae</taxon>
        <taxon>Leptospira</taxon>
    </lineage>
</organism>
<comment type="caution">
    <text evidence="8">The sequence shown here is derived from an EMBL/GenBank/DDBJ whole genome shotgun (WGS) entry which is preliminary data.</text>
</comment>
<proteinExistence type="inferred from homology"/>
<evidence type="ECO:0000256" key="3">
    <source>
        <dbReference type="ARBA" id="ARBA00022741"/>
    </source>
</evidence>
<comment type="domain">
    <text evidence="6">The N-terminal region contains the highly conserved SGGXDS motif, predicted to be a P-loop motif involved in ATP binding.</text>
</comment>
<evidence type="ECO:0000256" key="1">
    <source>
        <dbReference type="ARBA" id="ARBA00022598"/>
    </source>
</evidence>
<accession>A0A0E2D3G6</accession>
<comment type="subcellular location">
    <subcellularLocation>
        <location evidence="6">Cytoplasm</location>
    </subcellularLocation>
</comment>
<dbReference type="InterPro" id="IPR012094">
    <property type="entry name" value="tRNA_Ile_lys_synt"/>
</dbReference>
<feature type="domain" description="tRNA(Ile)-lysidine/2-thiocytidine synthase N-terminal" evidence="7">
    <location>
        <begin position="33"/>
        <end position="210"/>
    </location>
</feature>
<dbReference type="InterPro" id="IPR014729">
    <property type="entry name" value="Rossmann-like_a/b/a_fold"/>
</dbReference>
<dbReference type="Pfam" id="PF01171">
    <property type="entry name" value="ATP_bind_3"/>
    <property type="match status" value="1"/>
</dbReference>
<dbReference type="NCBIfam" id="TIGR02432">
    <property type="entry name" value="lysidine_TilS_N"/>
    <property type="match status" value="1"/>
</dbReference>
<dbReference type="GO" id="GO:0006400">
    <property type="term" value="P:tRNA modification"/>
    <property type="evidence" value="ECO:0007669"/>
    <property type="project" value="UniProtKB-UniRule"/>
</dbReference>
<evidence type="ECO:0000259" key="7">
    <source>
        <dbReference type="Pfam" id="PF01171"/>
    </source>
</evidence>
<reference evidence="8 9" key="1">
    <citation type="submission" date="2012-10" db="EMBL/GenBank/DDBJ databases">
        <authorList>
            <person name="Harkins D.M."/>
            <person name="Durkin A.S."/>
            <person name="Brinkac L.M."/>
            <person name="Haft D.H."/>
            <person name="Selengut J.D."/>
            <person name="Sanka R."/>
            <person name="DePew J."/>
            <person name="Purushe J."/>
            <person name="Chanthongthip A."/>
            <person name="Lattana O."/>
            <person name="Phetsouvanh R."/>
            <person name="Newton P.N."/>
            <person name="Vinetz J.M."/>
            <person name="Sutton G.G."/>
            <person name="Nierman W.C."/>
            <person name="Fouts D.E."/>
        </authorList>
    </citation>
    <scope>NUCLEOTIDE SEQUENCE [LARGE SCALE GENOMIC DNA]</scope>
    <source>
        <strain evidence="8 9">UI 12758</strain>
    </source>
</reference>
<dbReference type="HAMAP" id="MF_01161">
    <property type="entry name" value="tRNA_Ile_lys_synt"/>
    <property type="match status" value="1"/>
</dbReference>
<dbReference type="EC" id="6.3.4.19" evidence="6"/>
<evidence type="ECO:0000256" key="5">
    <source>
        <dbReference type="ARBA" id="ARBA00048539"/>
    </source>
</evidence>
<keyword evidence="6" id="KW-0963">Cytoplasm</keyword>
<dbReference type="GO" id="GO:0032267">
    <property type="term" value="F:tRNA(Ile)-lysidine synthase activity"/>
    <property type="evidence" value="ECO:0007669"/>
    <property type="project" value="UniProtKB-EC"/>
</dbReference>
<name>A0A0E2D3G6_LEPIR</name>
<keyword evidence="1 6" id="KW-0436">Ligase</keyword>
<protein>
    <recommendedName>
        <fullName evidence="6">tRNA(Ile)-lysidine synthase</fullName>
        <ecNumber evidence="6">6.3.4.19</ecNumber>
    </recommendedName>
    <alternativeName>
        <fullName evidence="6">tRNA(Ile)-2-lysyl-cytidine synthase</fullName>
    </alternativeName>
    <alternativeName>
        <fullName evidence="6">tRNA(Ile)-lysidine synthetase</fullName>
    </alternativeName>
</protein>
<dbReference type="Gene3D" id="3.40.50.620">
    <property type="entry name" value="HUPs"/>
    <property type="match status" value="1"/>
</dbReference>
<comment type="similarity">
    <text evidence="6">Belongs to the tRNA(Ile)-lysidine synthase family.</text>
</comment>
<dbReference type="AlphaFoldDB" id="A0A0E2D3G6"/>
<evidence type="ECO:0000256" key="4">
    <source>
        <dbReference type="ARBA" id="ARBA00022840"/>
    </source>
</evidence>
<dbReference type="InterPro" id="IPR012795">
    <property type="entry name" value="tRNA_Ile_lys_synt_N"/>
</dbReference>
<evidence type="ECO:0000256" key="2">
    <source>
        <dbReference type="ARBA" id="ARBA00022694"/>
    </source>
</evidence>
<keyword evidence="3 6" id="KW-0547">Nucleotide-binding</keyword>
<evidence type="ECO:0000256" key="6">
    <source>
        <dbReference type="HAMAP-Rule" id="MF_01161"/>
    </source>
</evidence>